<feature type="domain" description="Gfo/Idh/MocA-like oxidoreductase N-terminal" evidence="1">
    <location>
        <begin position="9"/>
        <end position="120"/>
    </location>
</feature>
<evidence type="ECO:0000259" key="1">
    <source>
        <dbReference type="Pfam" id="PF01408"/>
    </source>
</evidence>
<dbReference type="EMBL" id="BAAAZO010000010">
    <property type="protein sequence ID" value="GAA3629398.1"/>
    <property type="molecule type" value="Genomic_DNA"/>
</dbReference>
<dbReference type="InterPro" id="IPR036291">
    <property type="entry name" value="NAD(P)-bd_dom_sf"/>
</dbReference>
<dbReference type="InterPro" id="IPR000683">
    <property type="entry name" value="Gfo/Idh/MocA-like_OxRdtase_N"/>
</dbReference>
<dbReference type="SUPFAM" id="SSF51735">
    <property type="entry name" value="NAD(P)-binding Rossmann-fold domains"/>
    <property type="match status" value="1"/>
</dbReference>
<dbReference type="RefSeq" id="WP_231484397.1">
    <property type="nucleotide sequence ID" value="NZ_BAAAZO010000010.1"/>
</dbReference>
<name>A0ABP7ACJ4_9ACTN</name>
<organism evidence="2 3">
    <name type="scientific">Kineosporia mesophila</name>
    <dbReference type="NCBI Taxonomy" id="566012"/>
    <lineage>
        <taxon>Bacteria</taxon>
        <taxon>Bacillati</taxon>
        <taxon>Actinomycetota</taxon>
        <taxon>Actinomycetes</taxon>
        <taxon>Kineosporiales</taxon>
        <taxon>Kineosporiaceae</taxon>
        <taxon>Kineosporia</taxon>
    </lineage>
</organism>
<reference evidence="3" key="1">
    <citation type="journal article" date="2019" name="Int. J. Syst. Evol. Microbiol.">
        <title>The Global Catalogue of Microorganisms (GCM) 10K type strain sequencing project: providing services to taxonomists for standard genome sequencing and annotation.</title>
        <authorList>
            <consortium name="The Broad Institute Genomics Platform"/>
            <consortium name="The Broad Institute Genome Sequencing Center for Infectious Disease"/>
            <person name="Wu L."/>
            <person name="Ma J."/>
        </authorList>
    </citation>
    <scope>NUCLEOTIDE SEQUENCE [LARGE SCALE GENOMIC DNA]</scope>
    <source>
        <strain evidence="3">JCM 16902</strain>
    </source>
</reference>
<dbReference type="Gene3D" id="3.40.50.720">
    <property type="entry name" value="NAD(P)-binding Rossmann-like Domain"/>
    <property type="match status" value="1"/>
</dbReference>
<evidence type="ECO:0000313" key="3">
    <source>
        <dbReference type="Proteomes" id="UP001501074"/>
    </source>
</evidence>
<dbReference type="Gene3D" id="3.30.360.10">
    <property type="entry name" value="Dihydrodipicolinate Reductase, domain 2"/>
    <property type="match status" value="1"/>
</dbReference>
<proteinExistence type="predicted"/>
<keyword evidence="3" id="KW-1185">Reference proteome</keyword>
<protein>
    <recommendedName>
        <fullName evidence="1">Gfo/Idh/MocA-like oxidoreductase N-terminal domain-containing protein</fullName>
    </recommendedName>
</protein>
<accession>A0ABP7ACJ4</accession>
<gene>
    <name evidence="2" type="ORF">GCM10022223_53730</name>
</gene>
<dbReference type="Pfam" id="PF01408">
    <property type="entry name" value="GFO_IDH_MocA"/>
    <property type="match status" value="1"/>
</dbReference>
<sequence length="360" mass="38968">MRESGRTPVRCGVVGTGWRAGFFVRLAQLVPEILDIAGVVSRDPERARELGWGVPVFGSVEELVAETDPAFVISSVTWQANPAVVEQLVEAGVAVLSETPPAPDVTALKDLWGRVGESGLVQVAEQYPLMPMHSARLEAVRAGLIGAPSSVHVSSTHQYHAIALLRGFLGVGLGDVQVRASTSTAELLDPMTRAGLREDMGPHPATTTMATLDFGPGRSGLYDFTDNQWHNRLRARRLLVRGSHGEINDESVIRWDGRVLTSPLLRHQSGYDLDLEGYDSEYIALDGHILWTNPFIGLRLPDEEIAILTQMVAMAAWRRGDGPAPYPLAQASHDHAIALAVEQAAVSGETVEVSDLPWSV</sequence>
<dbReference type="Proteomes" id="UP001501074">
    <property type="component" value="Unassembled WGS sequence"/>
</dbReference>
<evidence type="ECO:0000313" key="2">
    <source>
        <dbReference type="EMBL" id="GAA3629398.1"/>
    </source>
</evidence>
<comment type="caution">
    <text evidence="2">The sequence shown here is derived from an EMBL/GenBank/DDBJ whole genome shotgun (WGS) entry which is preliminary data.</text>
</comment>